<reference evidence="1 2" key="1">
    <citation type="journal article" date="2018" name="Nat. Ecol. Evol.">
        <title>Pezizomycetes genomes reveal the molecular basis of ectomycorrhizal truffle lifestyle.</title>
        <authorList>
            <person name="Murat C."/>
            <person name="Payen T."/>
            <person name="Noel B."/>
            <person name="Kuo A."/>
            <person name="Morin E."/>
            <person name="Chen J."/>
            <person name="Kohler A."/>
            <person name="Krizsan K."/>
            <person name="Balestrini R."/>
            <person name="Da Silva C."/>
            <person name="Montanini B."/>
            <person name="Hainaut M."/>
            <person name="Levati E."/>
            <person name="Barry K.W."/>
            <person name="Belfiori B."/>
            <person name="Cichocki N."/>
            <person name="Clum A."/>
            <person name="Dockter R.B."/>
            <person name="Fauchery L."/>
            <person name="Guy J."/>
            <person name="Iotti M."/>
            <person name="Le Tacon F."/>
            <person name="Lindquist E.A."/>
            <person name="Lipzen A."/>
            <person name="Malagnac F."/>
            <person name="Mello A."/>
            <person name="Molinier V."/>
            <person name="Miyauchi S."/>
            <person name="Poulain J."/>
            <person name="Riccioni C."/>
            <person name="Rubini A."/>
            <person name="Sitrit Y."/>
            <person name="Splivallo R."/>
            <person name="Traeger S."/>
            <person name="Wang M."/>
            <person name="Zifcakova L."/>
            <person name="Wipf D."/>
            <person name="Zambonelli A."/>
            <person name="Paolocci F."/>
            <person name="Nowrousian M."/>
            <person name="Ottonello S."/>
            <person name="Baldrian P."/>
            <person name="Spatafora J.W."/>
            <person name="Henrissat B."/>
            <person name="Nagy L.G."/>
            <person name="Aury J.M."/>
            <person name="Wincker P."/>
            <person name="Grigoriev I.V."/>
            <person name="Bonfante P."/>
            <person name="Martin F.M."/>
        </authorList>
    </citation>
    <scope>NUCLEOTIDE SEQUENCE [LARGE SCALE GENOMIC DNA]</scope>
    <source>
        <strain evidence="1 2">RN42</strain>
    </source>
</reference>
<dbReference type="AlphaFoldDB" id="A0A3N4HYQ4"/>
<gene>
    <name evidence="1" type="ORF">BJ508DRAFT_330553</name>
</gene>
<keyword evidence="2" id="KW-1185">Reference proteome</keyword>
<proteinExistence type="predicted"/>
<dbReference type="EMBL" id="ML119733">
    <property type="protein sequence ID" value="RPA76990.1"/>
    <property type="molecule type" value="Genomic_DNA"/>
</dbReference>
<sequence>MDLAVWALNTADFCQYSSHQRRRFSASIHLSLGPQNRRFPPAFKPSRTNVCALKTVDFPPAFKPSKPLKAAGFPQAFKTPRTPIAPVFGLSKPTILAALSALNPAPKMGDFSRHSCFQSRAFLLVFSRSRTGTFRCLGKDLDEDSGLQRQQV</sequence>
<dbReference type="Proteomes" id="UP000275078">
    <property type="component" value="Unassembled WGS sequence"/>
</dbReference>
<protein>
    <submittedName>
        <fullName evidence="1">Uncharacterized protein</fullName>
    </submittedName>
</protein>
<evidence type="ECO:0000313" key="1">
    <source>
        <dbReference type="EMBL" id="RPA76990.1"/>
    </source>
</evidence>
<name>A0A3N4HYQ4_ASCIM</name>
<evidence type="ECO:0000313" key="2">
    <source>
        <dbReference type="Proteomes" id="UP000275078"/>
    </source>
</evidence>
<organism evidence="1 2">
    <name type="scientific">Ascobolus immersus RN42</name>
    <dbReference type="NCBI Taxonomy" id="1160509"/>
    <lineage>
        <taxon>Eukaryota</taxon>
        <taxon>Fungi</taxon>
        <taxon>Dikarya</taxon>
        <taxon>Ascomycota</taxon>
        <taxon>Pezizomycotina</taxon>
        <taxon>Pezizomycetes</taxon>
        <taxon>Pezizales</taxon>
        <taxon>Ascobolaceae</taxon>
        <taxon>Ascobolus</taxon>
    </lineage>
</organism>
<accession>A0A3N4HYQ4</accession>